<evidence type="ECO:0000259" key="8">
    <source>
        <dbReference type="Pfam" id="PF01728"/>
    </source>
</evidence>
<feature type="domain" description="Ribosomal RNA methyltransferase FtsJ" evidence="8">
    <location>
        <begin position="40"/>
        <end position="352"/>
    </location>
</feature>
<dbReference type="Proteomes" id="UP000694255">
    <property type="component" value="Unassembled WGS sequence"/>
</dbReference>
<dbReference type="OrthoDB" id="20105at2759"/>
<keyword evidence="3" id="KW-0489">Methyltransferase</keyword>
<sequence>MPRLLQPITSIRHKSSKSSTLWVSRHINDHHAKSAKQQSYRSRAAYKLIELNQKFKLFNKSSTNIVDLGFAPGAWTQVAIEEMKKVKKPYNIIGVDLIMCGAPEGSWFIQGDILKKSTHEKIREHFRTTKAIDPKDHTSPEAEPSMEPFSNSPKEDSIAAHQQQQSDPKEIPIYNPPKKPKSWPLTEPLANSPKVDTIASVVNPDSQINASPSADPSSKTNSGASDTYSGADTTTSQQNDPSDHTSPSANTKANRGTDLSRPVDLIISDMMANVTGIKDVDHFASMDLCDAALILSHNLLKPHGNLVMKFYTGAEDKVLESRMKKMFNKVARMKPETCRKESREMYIIGLKRKKTMIGLDELFSR</sequence>
<dbReference type="InterPro" id="IPR015507">
    <property type="entry name" value="rRNA-MeTfrase_E"/>
</dbReference>
<accession>A0A8J5QNS7</accession>
<evidence type="ECO:0000256" key="6">
    <source>
        <dbReference type="ARBA" id="ARBA00041184"/>
    </source>
</evidence>
<proteinExistence type="inferred from homology"/>
<comment type="similarity">
    <text evidence="1">Belongs to the class I-like SAM-binding methyltransferase superfamily. RNA methyltransferase RlmE family.</text>
</comment>
<evidence type="ECO:0000256" key="2">
    <source>
        <dbReference type="ARBA" id="ARBA00022552"/>
    </source>
</evidence>
<evidence type="ECO:0000313" key="9">
    <source>
        <dbReference type="EMBL" id="KAG7663780.1"/>
    </source>
</evidence>
<dbReference type="AlphaFoldDB" id="A0A8J5QNS7"/>
<evidence type="ECO:0000256" key="3">
    <source>
        <dbReference type="ARBA" id="ARBA00022603"/>
    </source>
</evidence>
<dbReference type="InterPro" id="IPR002877">
    <property type="entry name" value="RNA_MeTrfase_FtsJ_dom"/>
</dbReference>
<evidence type="ECO:0000256" key="5">
    <source>
        <dbReference type="ARBA" id="ARBA00022691"/>
    </source>
</evidence>
<dbReference type="RefSeq" id="XP_049264012.1">
    <property type="nucleotide sequence ID" value="XM_049406412.1"/>
</dbReference>
<dbReference type="HAMAP" id="MF_01547">
    <property type="entry name" value="RNA_methyltr_E"/>
    <property type="match status" value="1"/>
</dbReference>
<feature type="compositionally biased region" description="Polar residues" evidence="7">
    <location>
        <begin position="205"/>
        <end position="254"/>
    </location>
</feature>
<name>A0A8J5QNS7_9ASCO</name>
<organism evidence="9 10">
    <name type="scientific">[Candida] subhashii</name>
    <dbReference type="NCBI Taxonomy" id="561895"/>
    <lineage>
        <taxon>Eukaryota</taxon>
        <taxon>Fungi</taxon>
        <taxon>Dikarya</taxon>
        <taxon>Ascomycota</taxon>
        <taxon>Saccharomycotina</taxon>
        <taxon>Pichiomycetes</taxon>
        <taxon>Debaryomycetaceae</taxon>
        <taxon>Spathaspora</taxon>
    </lineage>
</organism>
<gene>
    <name evidence="9" type="ORF">J8A68_002640</name>
</gene>
<reference evidence="9 10" key="1">
    <citation type="journal article" date="2021" name="DNA Res.">
        <title>Genome analysis of Candida subhashii reveals its hybrid nature and dual mitochondrial genome conformations.</title>
        <authorList>
            <person name="Mixao V."/>
            <person name="Hegedusova E."/>
            <person name="Saus E."/>
            <person name="Pryszcz L.P."/>
            <person name="Cillingova A."/>
            <person name="Nosek J."/>
            <person name="Gabaldon T."/>
        </authorList>
    </citation>
    <scope>NUCLEOTIDE SEQUENCE [LARGE SCALE GENOMIC DNA]</scope>
    <source>
        <strain evidence="9 10">CBS 10753</strain>
    </source>
</reference>
<feature type="compositionally biased region" description="Basic and acidic residues" evidence="7">
    <location>
        <begin position="125"/>
        <end position="140"/>
    </location>
</feature>
<keyword evidence="2" id="KW-0698">rRNA processing</keyword>
<dbReference type="Pfam" id="PF01728">
    <property type="entry name" value="FtsJ"/>
    <property type="match status" value="1"/>
</dbReference>
<keyword evidence="10" id="KW-1185">Reference proteome</keyword>
<dbReference type="GeneID" id="73469441"/>
<evidence type="ECO:0000256" key="4">
    <source>
        <dbReference type="ARBA" id="ARBA00022679"/>
    </source>
</evidence>
<evidence type="ECO:0000313" key="10">
    <source>
        <dbReference type="Proteomes" id="UP000694255"/>
    </source>
</evidence>
<keyword evidence="4" id="KW-0808">Transferase</keyword>
<feature type="region of interest" description="Disordered" evidence="7">
    <location>
        <begin position="125"/>
        <end position="191"/>
    </location>
</feature>
<dbReference type="GO" id="GO:0008650">
    <property type="term" value="F:rRNA (uridine-2'-O-)-methyltransferase activity"/>
    <property type="evidence" value="ECO:0007669"/>
    <property type="project" value="TreeGrafter"/>
</dbReference>
<evidence type="ECO:0000256" key="1">
    <source>
        <dbReference type="ARBA" id="ARBA00009258"/>
    </source>
</evidence>
<feature type="region of interest" description="Disordered" evidence="7">
    <location>
        <begin position="205"/>
        <end position="257"/>
    </location>
</feature>
<protein>
    <recommendedName>
        <fullName evidence="6">rRNA methyltransferase 2, mitochondrial</fullName>
    </recommendedName>
</protein>
<dbReference type="PANTHER" id="PTHR10920">
    <property type="entry name" value="RIBOSOMAL RNA METHYLTRANSFERASE"/>
    <property type="match status" value="1"/>
</dbReference>
<comment type="caution">
    <text evidence="9">The sequence shown here is derived from an EMBL/GenBank/DDBJ whole genome shotgun (WGS) entry which is preliminary data.</text>
</comment>
<evidence type="ECO:0000256" key="7">
    <source>
        <dbReference type="SAM" id="MobiDB-lite"/>
    </source>
</evidence>
<dbReference type="InterPro" id="IPR050082">
    <property type="entry name" value="RNA_methyltr_RlmE"/>
</dbReference>
<dbReference type="PANTHER" id="PTHR10920:SF18">
    <property type="entry name" value="RRNA METHYLTRANSFERASE 2, MITOCHONDRIAL"/>
    <property type="match status" value="1"/>
</dbReference>
<keyword evidence="5" id="KW-0949">S-adenosyl-L-methionine</keyword>
<dbReference type="GO" id="GO:0005739">
    <property type="term" value="C:mitochondrion"/>
    <property type="evidence" value="ECO:0007669"/>
    <property type="project" value="TreeGrafter"/>
</dbReference>
<dbReference type="EMBL" id="JAGSYN010000117">
    <property type="protein sequence ID" value="KAG7663780.1"/>
    <property type="molecule type" value="Genomic_DNA"/>
</dbReference>